<proteinExistence type="predicted"/>
<name>A0AB36DSD6_MYCGL</name>
<evidence type="ECO:0000313" key="3">
    <source>
        <dbReference type="Proteomes" id="UP000092188"/>
    </source>
</evidence>
<feature type="signal peptide" evidence="1">
    <location>
        <begin position="1"/>
        <end position="30"/>
    </location>
</feature>
<reference evidence="2 3" key="1">
    <citation type="submission" date="2016-06" db="EMBL/GenBank/DDBJ databases">
        <authorList>
            <person name="Ricketts C."/>
            <person name="Pickler L."/>
            <person name="Maurer J."/>
            <person name="Ayyampalayam S."/>
            <person name="Garcia M."/>
            <person name="Ferguson-Noel N.M."/>
        </authorList>
    </citation>
    <scope>NUCLEOTIDE SEQUENCE [LARGE SCALE GENOMIC DNA]</scope>
    <source>
        <strain evidence="2 3">K6356</strain>
    </source>
</reference>
<protein>
    <recommendedName>
        <fullName evidence="4">DUF31 domain-containing protein</fullName>
    </recommendedName>
</protein>
<dbReference type="Proteomes" id="UP000092188">
    <property type="component" value="Unassembled WGS sequence"/>
</dbReference>
<dbReference type="RefSeq" id="WP_065169391.1">
    <property type="nucleotide sequence ID" value="NZ_MADW01000021.1"/>
</dbReference>
<feature type="chain" id="PRO_5044282050" description="DUF31 domain-containing protein" evidence="1">
    <location>
        <begin position="31"/>
        <end position="1578"/>
    </location>
</feature>
<evidence type="ECO:0000313" key="2">
    <source>
        <dbReference type="EMBL" id="OBU78653.1"/>
    </source>
</evidence>
<evidence type="ECO:0008006" key="4">
    <source>
        <dbReference type="Google" id="ProtNLM"/>
    </source>
</evidence>
<dbReference type="NCBIfam" id="NF045847">
    <property type="entry name" value="MGA1079_SerProt"/>
    <property type="match status" value="1"/>
</dbReference>
<comment type="caution">
    <text evidence="2">The sequence shown here is derived from an EMBL/GenBank/DDBJ whole genome shotgun (WGS) entry which is preliminary data.</text>
</comment>
<keyword evidence="1" id="KW-0732">Signal</keyword>
<evidence type="ECO:0000256" key="1">
    <source>
        <dbReference type="SAM" id="SignalP"/>
    </source>
</evidence>
<dbReference type="PROSITE" id="PS51257">
    <property type="entry name" value="PROKAR_LIPOPROTEIN"/>
    <property type="match status" value="1"/>
</dbReference>
<accession>A0AB36DSD6</accession>
<dbReference type="EMBL" id="MAGQ01000004">
    <property type="protein sequence ID" value="OBU78653.1"/>
    <property type="molecule type" value="Genomic_DNA"/>
</dbReference>
<organism evidence="2 3">
    <name type="scientific">Mycoplasmoides gallisepticum</name>
    <name type="common">Mycoplasma gallisepticum</name>
    <dbReference type="NCBI Taxonomy" id="2096"/>
    <lineage>
        <taxon>Bacteria</taxon>
        <taxon>Bacillati</taxon>
        <taxon>Mycoplasmatota</taxon>
        <taxon>Mycoplasmoidales</taxon>
        <taxon>Mycoplasmoidaceae</taxon>
        <taxon>Mycoplasmoides</taxon>
    </lineage>
</organism>
<sequence length="1578" mass="184185">MKRKFKLLLALNASSIFVLTPLLTACVNNANREAINEELKRLNANNFDFNYPNKNQTYALDAKAEQFTTNSNDQIELVEPKIIERVNQAAKVTLQYRLKSLKTNLNAEIISDILTKEISGFKQGLSLEELITNEKEKLNKTNFTFDYPDKENTFTEEAKLEKIQIKTNNNYQNVELKNLTHDLKTNSISFEYQIFMENFYGQKISSNVKKFTISGFKNKQASENQNSVDTFLASYTIAENPLINQDLNIKLYSTSISEQNAPYFLNLVNDKEINLKIKNIKIDDNNLNQISFTLVAQKGDYTKEEQRTFTFKNDVASLTNGLSFNSIEELYDVDYAFLNSLAGNDLRNKTNLLNSAFSKKVEKLNNLFDYEINWQKSKNDITQVEKKVRDVNGQVKNAKAFVLKWNLVVDVKLNGKTIKSFNNLKTADNRNQHDYFGGNYLYTYLLNDDFNVTYKPSQYYLTNAKFNNNKTNEALLTYINNTAEEIKKTNEKYKNITTTGRYPTLNQNDALNRELFKEIVLKSFDFNLNGWQIEEVVSYLNNDTDKFNYFYFQPNNLVKLLLKLTKNNQVVYLPLIFNNFNYDINQLEDAFFVNLVTGNNISKILSQVKIKKNNDTHQNYLASKIYDNLNDFYELPANGRYQIKFLTKDQTRLGLSNRPVQHFDDIKGEAIVQFGLFENGKYTGISTLGYTLKYFKTIEESDFYPARNWFSANDFNDITKYTKPAANTINEIDKINSTNFIYNFVQGSPNNQNDLRTRRTLDPKLLVEQKAFAQLNHLLTMVNNNSSQKQHDLIKNSTDLVNNVNINNLLKDYYVYYYDVKNPKENSLSFKLGFINKTDSNIRYSANKDITLENLYNDYQLEAYPEALINNITLKNFNVKVDALKNETSATLVNYFKTNKNINNNYFNLTEISYNNWKLPNWNNLQIAEVKNIENRIFVRLKYSKYIFPQYVNRPKDILGDTWYEIGHFSDWTDDNLTDEQILDFLSAQYNMKKVFLANGKILRQRKIKLNYKDNYFDLSNNKKEITWLFKKDYYNPLLKQDKVTNAKINFEFFTNILYLDENGYKRVLDSQQNLNITLDWNELVKQKTLIFKKETQSVNNIKIDFTLTFTLNEEGIHFSYKLSDDNDYLIVANNIAETLYYHQKTLPEVKFDKNKAIYFNQNFGANINIQYQNEIENETFSKYQSNKFDYRNLSITPENMPFYIYNEAYNHGELFKYNPNENLIYKWHEGYKPSVEFMHLSYDDQRIKDVNNRVLAFNNGSSLMLGKVNKDKQDGKYYFITNNHVVNNNNTIETPWENAWKTNANFTLNGTNKHVISADDQKGVDNENATSTPIFTFWTGYKQYNDDGEIHVDSKDKNKLAVLPDLSTYMIDVNSIINNLKKQGKFSAALWFENLKKLPNLGIGDYNKDNITYFLEMHKTVNKSPSFENKLNFSTNRLMTGFPGYKQIGYIYNDSTIGTARESYQRTSVETSYAPIFFRGGLSGTGVVDDRGNYITSLNAASFYNFATSYYNYSVAWNNDKNKYEKFNWFGFAPNIEHLYKLANKNSLASTFLKLSAWDSTIGIPEWVFNPKQLHKN</sequence>
<gene>
    <name evidence="2" type="ORF">BAY36_01160</name>
</gene>